<dbReference type="EMBL" id="CP107551">
    <property type="protein sequence ID" value="UYP18169.1"/>
    <property type="molecule type" value="Genomic_DNA"/>
</dbReference>
<keyword evidence="2" id="KW-1185">Reference proteome</keyword>
<evidence type="ECO:0000313" key="2">
    <source>
        <dbReference type="Proteomes" id="UP001156484"/>
    </source>
</evidence>
<name>A0ACD4DDV6_9NOCA</name>
<accession>A0ACD4DDV6</accession>
<reference evidence="1" key="1">
    <citation type="submission" date="2022-10" db="EMBL/GenBank/DDBJ databases">
        <title>Rhodococcus ferula Z13 complete genome.</title>
        <authorList>
            <person name="Long X."/>
            <person name="Zang M."/>
        </authorList>
    </citation>
    <scope>NUCLEOTIDE SEQUENCE</scope>
    <source>
        <strain evidence="1">Z13</strain>
    </source>
</reference>
<dbReference type="Proteomes" id="UP001156484">
    <property type="component" value="Chromosome"/>
</dbReference>
<gene>
    <name evidence="1" type="ORF">OED52_16095</name>
</gene>
<sequence length="444" mass="46032">MSVPTLSPSTSLPSRSPAPRRAATTLTRGTARATVGRTRTLRPAAAQVRIVPPDLRIADGTGASVFRVAANRGPVSRDLIAKVTGSSIATVNRQVSALLAAGLLRERADLAESGAIGRPRVPVEVDHERYLTIGIHIGAVTTGIVASDLRGRIIGAVEVPTPSGDQDAALASITASAKAFAGRWHRRIPLWAGVALGGRVDSTTGIVTHPRLGWTDARVGTIVGGGLGLPVSVAAHVEAMAASELLLTPDRDAPETKGTGLYFYARETAGVAITFDGKVHTPTGGPGSVSHLPTGSSAPCSCGGTGCLEATVSDQALVRRARAEGVLPDRDDVTIQSLYRLARDGSEPAHALLVERATVLGRTVGMLRDLFNPDRVILGGQAFTEYPAAVPHVAKAFAKATTLPRKDIRITGFGNRVQAHAAGVVSLSSIYSDPLAAMKRADVA</sequence>
<proteinExistence type="predicted"/>
<organism evidence="1 2">
    <name type="scientific">Rhodococcus sacchari</name>
    <dbReference type="NCBI Taxonomy" id="2962047"/>
    <lineage>
        <taxon>Bacteria</taxon>
        <taxon>Bacillati</taxon>
        <taxon>Actinomycetota</taxon>
        <taxon>Actinomycetes</taxon>
        <taxon>Mycobacteriales</taxon>
        <taxon>Nocardiaceae</taxon>
        <taxon>Rhodococcus</taxon>
    </lineage>
</organism>
<protein>
    <submittedName>
        <fullName evidence="1">ROK family protein</fullName>
    </submittedName>
</protein>
<evidence type="ECO:0000313" key="1">
    <source>
        <dbReference type="EMBL" id="UYP18169.1"/>
    </source>
</evidence>